<keyword evidence="4" id="KW-0337">GPI-anchor biosynthesis</keyword>
<keyword evidence="5 10" id="KW-0812">Transmembrane</keyword>
<dbReference type="EMBL" id="JBHFFA010000006">
    <property type="protein sequence ID" value="KAL2620489.1"/>
    <property type="molecule type" value="Genomic_DNA"/>
</dbReference>
<keyword evidence="12" id="KW-1185">Reference proteome</keyword>
<evidence type="ECO:0000313" key="11">
    <source>
        <dbReference type="EMBL" id="KAL2620489.1"/>
    </source>
</evidence>
<dbReference type="PANTHER" id="PTHR21072">
    <property type="entry name" value="GPI TRANSAMIDASE COMPONENT PIG-S"/>
    <property type="match status" value="1"/>
</dbReference>
<dbReference type="Proteomes" id="UP001605036">
    <property type="component" value="Unassembled WGS sequence"/>
</dbReference>
<accession>A0ABD1Y157</accession>
<evidence type="ECO:0000256" key="5">
    <source>
        <dbReference type="ARBA" id="ARBA00022692"/>
    </source>
</evidence>
<reference evidence="11 12" key="1">
    <citation type="submission" date="2024-09" db="EMBL/GenBank/DDBJ databases">
        <title>Chromosome-scale assembly of Riccia fluitans.</title>
        <authorList>
            <person name="Paukszto L."/>
            <person name="Sawicki J."/>
            <person name="Karawczyk K."/>
            <person name="Piernik-Szablinska J."/>
            <person name="Szczecinska M."/>
            <person name="Mazdziarz M."/>
        </authorList>
    </citation>
    <scope>NUCLEOTIDE SEQUENCE [LARGE SCALE GENOMIC DNA]</scope>
    <source>
        <strain evidence="11">Rf_01</strain>
        <tissue evidence="11">Aerial parts of the thallus</tissue>
    </source>
</reference>
<evidence type="ECO:0000256" key="9">
    <source>
        <dbReference type="ARBA" id="ARBA00023180"/>
    </source>
</evidence>
<protein>
    <submittedName>
        <fullName evidence="11">Uncharacterized protein</fullName>
    </submittedName>
</protein>
<dbReference type="AlphaFoldDB" id="A0ABD1Y157"/>
<dbReference type="InterPro" id="IPR019540">
    <property type="entry name" value="PtdIno-glycan_biosynth_class_S"/>
</dbReference>
<evidence type="ECO:0000256" key="1">
    <source>
        <dbReference type="ARBA" id="ARBA00004477"/>
    </source>
</evidence>
<keyword evidence="6" id="KW-0256">Endoplasmic reticulum</keyword>
<dbReference type="Pfam" id="PF10510">
    <property type="entry name" value="PIG-S"/>
    <property type="match status" value="2"/>
</dbReference>
<comment type="caution">
    <text evidence="11">The sequence shown here is derived from an EMBL/GenBank/DDBJ whole genome shotgun (WGS) entry which is preliminary data.</text>
</comment>
<name>A0ABD1Y157_9MARC</name>
<evidence type="ECO:0000313" key="12">
    <source>
        <dbReference type="Proteomes" id="UP001605036"/>
    </source>
</evidence>
<organism evidence="11 12">
    <name type="scientific">Riccia fluitans</name>
    <dbReference type="NCBI Taxonomy" id="41844"/>
    <lineage>
        <taxon>Eukaryota</taxon>
        <taxon>Viridiplantae</taxon>
        <taxon>Streptophyta</taxon>
        <taxon>Embryophyta</taxon>
        <taxon>Marchantiophyta</taxon>
        <taxon>Marchantiopsida</taxon>
        <taxon>Marchantiidae</taxon>
        <taxon>Marchantiales</taxon>
        <taxon>Ricciaceae</taxon>
        <taxon>Riccia</taxon>
    </lineage>
</organism>
<comment type="pathway">
    <text evidence="2">Glycolipid biosynthesis; glycosylphosphatidylinositol-anchor biosynthesis.</text>
</comment>
<proteinExistence type="inferred from homology"/>
<evidence type="ECO:0000256" key="4">
    <source>
        <dbReference type="ARBA" id="ARBA00022502"/>
    </source>
</evidence>
<keyword evidence="9" id="KW-0325">Glycoprotein</keyword>
<evidence type="ECO:0000256" key="2">
    <source>
        <dbReference type="ARBA" id="ARBA00004687"/>
    </source>
</evidence>
<feature type="transmembrane region" description="Helical" evidence="10">
    <location>
        <begin position="16"/>
        <end position="35"/>
    </location>
</feature>
<dbReference type="PANTHER" id="PTHR21072:SF13">
    <property type="entry name" value="GPI TRANSAMIDASE COMPONENT PIG-S"/>
    <property type="match status" value="1"/>
</dbReference>
<keyword evidence="8 10" id="KW-0472">Membrane</keyword>
<comment type="similarity">
    <text evidence="3">Belongs to the PIGS family.</text>
</comment>
<evidence type="ECO:0000256" key="8">
    <source>
        <dbReference type="ARBA" id="ARBA00023136"/>
    </source>
</evidence>
<comment type="subcellular location">
    <subcellularLocation>
        <location evidence="1">Endoplasmic reticulum membrane</location>
        <topology evidence="1">Multi-pass membrane protein</topology>
    </subcellularLocation>
</comment>
<dbReference type="GO" id="GO:0006506">
    <property type="term" value="P:GPI anchor biosynthetic process"/>
    <property type="evidence" value="ECO:0007669"/>
    <property type="project" value="UniProtKB-KW"/>
</dbReference>
<sequence>MRKMADERSTKPGSKRLWITVATVLPFILGIPLWLKSTQVYRAALPFREIDDFQTWASEKSLKFPGRLNIIIASSDALLTKHQFDSVASDLALNLRSLSWRNAPGEEEGSHNGFDIQVVDAGLELAGGRWWETVQGALQEEAKHGIYLFQQMEKDFEDLKNQFFEPVVDALKGVARLSLESQILYYTPKAVKSQWDASHNAYGVPVKQLPFFVNSNEWHLDSSTAATGRFTFAEPKNILFIFFGLWAALSDRWFHIPNEYRASLHA</sequence>
<evidence type="ECO:0000256" key="10">
    <source>
        <dbReference type="SAM" id="Phobius"/>
    </source>
</evidence>
<gene>
    <name evidence="11" type="ORF">R1flu_000694</name>
</gene>
<dbReference type="GO" id="GO:0005789">
    <property type="term" value="C:endoplasmic reticulum membrane"/>
    <property type="evidence" value="ECO:0007669"/>
    <property type="project" value="UniProtKB-SubCell"/>
</dbReference>
<evidence type="ECO:0000256" key="3">
    <source>
        <dbReference type="ARBA" id="ARBA00005316"/>
    </source>
</evidence>
<evidence type="ECO:0000256" key="6">
    <source>
        <dbReference type="ARBA" id="ARBA00022824"/>
    </source>
</evidence>
<keyword evidence="7 10" id="KW-1133">Transmembrane helix</keyword>
<evidence type="ECO:0000256" key="7">
    <source>
        <dbReference type="ARBA" id="ARBA00022989"/>
    </source>
</evidence>